<protein>
    <submittedName>
        <fullName evidence="3">Oxidoreductase</fullName>
    </submittedName>
</protein>
<dbReference type="Gene3D" id="3.30.9.10">
    <property type="entry name" value="D-Amino Acid Oxidase, subunit A, domain 2"/>
    <property type="match status" value="1"/>
</dbReference>
<gene>
    <name evidence="3" type="ORF">GCM10008955_04510</name>
</gene>
<evidence type="ECO:0000313" key="3">
    <source>
        <dbReference type="EMBL" id="GGK14208.1"/>
    </source>
</evidence>
<evidence type="ECO:0000256" key="1">
    <source>
        <dbReference type="ARBA" id="ARBA00023002"/>
    </source>
</evidence>
<dbReference type="Pfam" id="PF01266">
    <property type="entry name" value="DAO"/>
    <property type="match status" value="1"/>
</dbReference>
<comment type="caution">
    <text evidence="3">The sequence shown here is derived from an EMBL/GenBank/DDBJ whole genome shotgun (WGS) entry which is preliminary data.</text>
</comment>
<dbReference type="PANTHER" id="PTHR13847">
    <property type="entry name" value="SARCOSINE DEHYDROGENASE-RELATED"/>
    <property type="match status" value="1"/>
</dbReference>
<dbReference type="InterPro" id="IPR006076">
    <property type="entry name" value="FAD-dep_OxRdtase"/>
</dbReference>
<keyword evidence="4" id="KW-1185">Reference proteome</keyword>
<dbReference type="PANTHER" id="PTHR13847:SF289">
    <property type="entry name" value="GLYCINE OXIDASE"/>
    <property type="match status" value="1"/>
</dbReference>
<dbReference type="RefSeq" id="WP_229780581.1">
    <property type="nucleotide sequence ID" value="NZ_BMPP01000001.1"/>
</dbReference>
<dbReference type="Gene3D" id="3.50.50.60">
    <property type="entry name" value="FAD/NAD(P)-binding domain"/>
    <property type="match status" value="1"/>
</dbReference>
<dbReference type="InterPro" id="IPR036188">
    <property type="entry name" value="FAD/NAD-bd_sf"/>
</dbReference>
<keyword evidence="1" id="KW-0560">Oxidoreductase</keyword>
<dbReference type="EMBL" id="BMPP01000001">
    <property type="protein sequence ID" value="GGK14208.1"/>
    <property type="molecule type" value="Genomic_DNA"/>
</dbReference>
<evidence type="ECO:0000313" key="4">
    <source>
        <dbReference type="Proteomes" id="UP000647587"/>
    </source>
</evidence>
<dbReference type="SUPFAM" id="SSF51905">
    <property type="entry name" value="FAD/NAD(P)-binding domain"/>
    <property type="match status" value="1"/>
</dbReference>
<accession>A0ABQ2EJE3</accession>
<proteinExistence type="predicted"/>
<feature type="domain" description="FAD dependent oxidoreductase" evidence="2">
    <location>
        <begin position="5"/>
        <end position="314"/>
    </location>
</feature>
<organism evidence="3 4">
    <name type="scientific">Deinococcus malanensis</name>
    <dbReference type="NCBI Taxonomy" id="1706855"/>
    <lineage>
        <taxon>Bacteria</taxon>
        <taxon>Thermotogati</taxon>
        <taxon>Deinococcota</taxon>
        <taxon>Deinococci</taxon>
        <taxon>Deinococcales</taxon>
        <taxon>Deinococcaceae</taxon>
        <taxon>Deinococcus</taxon>
    </lineage>
</organism>
<dbReference type="Proteomes" id="UP000647587">
    <property type="component" value="Unassembled WGS sequence"/>
</dbReference>
<name>A0ABQ2EJE3_9DEIO</name>
<sequence length="326" mass="33855">MTAHVGIIGGGIAGASVAYALARADLRVTVVDAGMHTASHVPSALINPVRGQSGGVDTRAPEGMALTWALVRDVVAQGYDVPHAQSGVVRPLPDDRTRARFERHLPGQLPHEWLAHGQRPEALTDGWAHALQLPGGGWLDGQALCQALLAASGAEVVRDRATAWEARAISLQDGGTLKADAVVWCGGSVGSTWAGEDAPHRMGTLLTLNRPASEVPLSFGAYLAPAARGGVLGATFEAPTHRWSLPCLPLLSLSWLLGKGTALSNLEHLMVTGQWTGSRLSGLQAGTDASGVWRLSGLGSKGFLLGPLLAFELAGRVQAALQSRGG</sequence>
<evidence type="ECO:0000259" key="2">
    <source>
        <dbReference type="Pfam" id="PF01266"/>
    </source>
</evidence>
<reference evidence="4" key="1">
    <citation type="journal article" date="2019" name="Int. J. Syst. Evol. Microbiol.">
        <title>The Global Catalogue of Microorganisms (GCM) 10K type strain sequencing project: providing services to taxonomists for standard genome sequencing and annotation.</title>
        <authorList>
            <consortium name="The Broad Institute Genomics Platform"/>
            <consortium name="The Broad Institute Genome Sequencing Center for Infectious Disease"/>
            <person name="Wu L."/>
            <person name="Ma J."/>
        </authorList>
    </citation>
    <scope>NUCLEOTIDE SEQUENCE [LARGE SCALE GENOMIC DNA]</scope>
    <source>
        <strain evidence="4">JCM 30331</strain>
    </source>
</reference>